<evidence type="ECO:0000313" key="1">
    <source>
        <dbReference type="EMBL" id="KAI3672889.1"/>
    </source>
</evidence>
<evidence type="ECO:0000313" key="2">
    <source>
        <dbReference type="Proteomes" id="UP001055879"/>
    </source>
</evidence>
<name>A0ACB8XS87_ARCLA</name>
<protein>
    <submittedName>
        <fullName evidence="1">Uncharacterized protein</fullName>
    </submittedName>
</protein>
<comment type="caution">
    <text evidence="1">The sequence shown here is derived from an EMBL/GenBank/DDBJ whole genome shotgun (WGS) entry which is preliminary data.</text>
</comment>
<keyword evidence="2" id="KW-1185">Reference proteome</keyword>
<organism evidence="1 2">
    <name type="scientific">Arctium lappa</name>
    <name type="common">Greater burdock</name>
    <name type="synonym">Lappa major</name>
    <dbReference type="NCBI Taxonomy" id="4217"/>
    <lineage>
        <taxon>Eukaryota</taxon>
        <taxon>Viridiplantae</taxon>
        <taxon>Streptophyta</taxon>
        <taxon>Embryophyta</taxon>
        <taxon>Tracheophyta</taxon>
        <taxon>Spermatophyta</taxon>
        <taxon>Magnoliopsida</taxon>
        <taxon>eudicotyledons</taxon>
        <taxon>Gunneridae</taxon>
        <taxon>Pentapetalae</taxon>
        <taxon>asterids</taxon>
        <taxon>campanulids</taxon>
        <taxon>Asterales</taxon>
        <taxon>Asteraceae</taxon>
        <taxon>Carduoideae</taxon>
        <taxon>Cardueae</taxon>
        <taxon>Arctiinae</taxon>
        <taxon>Arctium</taxon>
    </lineage>
</organism>
<dbReference type="Proteomes" id="UP001055879">
    <property type="component" value="Linkage Group LG15"/>
</dbReference>
<accession>A0ACB8XS87</accession>
<gene>
    <name evidence="1" type="ORF">L6452_38989</name>
</gene>
<reference evidence="2" key="1">
    <citation type="journal article" date="2022" name="Mol. Ecol. Resour.">
        <title>The genomes of chicory, endive, great burdock and yacon provide insights into Asteraceae palaeo-polyploidization history and plant inulin production.</title>
        <authorList>
            <person name="Fan W."/>
            <person name="Wang S."/>
            <person name="Wang H."/>
            <person name="Wang A."/>
            <person name="Jiang F."/>
            <person name="Liu H."/>
            <person name="Zhao H."/>
            <person name="Xu D."/>
            <person name="Zhang Y."/>
        </authorList>
    </citation>
    <scope>NUCLEOTIDE SEQUENCE [LARGE SCALE GENOMIC DNA]</scope>
    <source>
        <strain evidence="2">cv. Niubang</strain>
    </source>
</reference>
<sequence>MYFILCIEIKSKKQINERSERVSENNFTDSDESSCKPFMSDIFPDPKPSDFDQTPEQKQFSKEFNDFMFPNASKAPQFNDDDLFEDEFGFLNSDGCVDECVEKFDFNAKLPDHSAFVIKYELLPNMRLKKSEARLEWRPKKKIEETTKSFSDSECNRDTDSVSDVLGQCASHKTKLTHHMWYLDLGCSKHMTGHKYILSNYTEKFCGNVRFGNDQFSPILGYGDVVQENITIKNAVVADGGRRRQPPPTVVVVLGFGTDAKKKTRRRRTLPCDEDTTMTTRLRRPLSLSLSLNFAPAGKNRGGADDGVRRRR</sequence>
<reference evidence="1 2" key="2">
    <citation type="journal article" date="2022" name="Mol. Ecol. Resour.">
        <title>The genomes of chicory, endive, great burdock and yacon provide insights into Asteraceae paleo-polyploidization history and plant inulin production.</title>
        <authorList>
            <person name="Fan W."/>
            <person name="Wang S."/>
            <person name="Wang H."/>
            <person name="Wang A."/>
            <person name="Jiang F."/>
            <person name="Liu H."/>
            <person name="Zhao H."/>
            <person name="Xu D."/>
            <person name="Zhang Y."/>
        </authorList>
    </citation>
    <scope>NUCLEOTIDE SEQUENCE [LARGE SCALE GENOMIC DNA]</scope>
    <source>
        <strain evidence="2">cv. Niubang</strain>
    </source>
</reference>
<dbReference type="EMBL" id="CM042061">
    <property type="protein sequence ID" value="KAI3672889.1"/>
    <property type="molecule type" value="Genomic_DNA"/>
</dbReference>
<proteinExistence type="predicted"/>